<dbReference type="Gene3D" id="1.10.3210.10">
    <property type="entry name" value="Hypothetical protein af1432"/>
    <property type="match status" value="1"/>
</dbReference>
<comment type="caution">
    <text evidence="1">The sequence shown here is derived from an EMBL/GenBank/DDBJ whole genome shotgun (WGS) entry which is preliminary data.</text>
</comment>
<dbReference type="EMBL" id="JAAZON010000466">
    <property type="protein sequence ID" value="NMC63544.1"/>
    <property type="molecule type" value="Genomic_DNA"/>
</dbReference>
<reference evidence="1 2" key="1">
    <citation type="journal article" date="2020" name="Biotechnol. Biofuels">
        <title>New insights from the biogas microbiome by comprehensive genome-resolved metagenomics of nearly 1600 species originating from multiple anaerobic digesters.</title>
        <authorList>
            <person name="Campanaro S."/>
            <person name="Treu L."/>
            <person name="Rodriguez-R L.M."/>
            <person name="Kovalovszki A."/>
            <person name="Ziels R.M."/>
            <person name="Maus I."/>
            <person name="Zhu X."/>
            <person name="Kougias P.G."/>
            <person name="Basile A."/>
            <person name="Luo G."/>
            <person name="Schluter A."/>
            <person name="Konstantinidis K.T."/>
            <person name="Angelidaki I."/>
        </authorList>
    </citation>
    <scope>NUCLEOTIDE SEQUENCE [LARGE SCALE GENOMIC DNA]</scope>
    <source>
        <strain evidence="1">AS27yjCOA_65</strain>
    </source>
</reference>
<accession>A0A7X9FSQ1</accession>
<dbReference type="AlphaFoldDB" id="A0A7X9FSQ1"/>
<gene>
    <name evidence="1" type="ORF">GYA55_10315</name>
</gene>
<organism evidence="1 2">
    <name type="scientific">SAR324 cluster bacterium</name>
    <dbReference type="NCBI Taxonomy" id="2024889"/>
    <lineage>
        <taxon>Bacteria</taxon>
        <taxon>Deltaproteobacteria</taxon>
        <taxon>SAR324 cluster</taxon>
    </lineage>
</organism>
<sequence>MAGSLASVASEPLRQTTDLELFNESFSRRPAVLQGRKIFELPEPAPQKKWWDGPGIYISFDELSSISNSFFALGKSMPVFIDFCLGVSSRKLPLKILNKVVELNLLSSKNDARVSPRVQAIALAIDGGMSGKLGLRKASPVEYVLDFLNGNRFIREQCSEQEAKSRSGSEVSLDSFRVQRTLDELKEVFLDELYLNIPQRDHQSIVKRALETTLQWHAHAKPRHNGESSATHPIYCALSLLRLGVTDPGVISVSLLHDILEDTKYCFPESEKERELPLASANEIRRWGFNKLFSDFGRGLDNVSCIALAYSVVKLSKNALDRNVSEEIPGYEPYMRELCLLPESLTVQKLLDELNYMGARELEISPSPEDLEDITAKVIQFVMLSKVADRRDNLRSIERYCPEKIERKLFETTEYLLPSFRKPLPIANGELETWHSLERARIWLEEIATSEVQELSELVGKRRSEPLAIQVDLQKLQLRSRYPIGFSRRRMSWFVSWLVHSTQNQSNLRGPHRVV</sequence>
<evidence type="ECO:0000313" key="2">
    <source>
        <dbReference type="Proteomes" id="UP000524246"/>
    </source>
</evidence>
<name>A0A7X9FSQ1_9DELT</name>
<dbReference type="SUPFAM" id="SSF109604">
    <property type="entry name" value="HD-domain/PDEase-like"/>
    <property type="match status" value="1"/>
</dbReference>
<dbReference type="Proteomes" id="UP000524246">
    <property type="component" value="Unassembled WGS sequence"/>
</dbReference>
<protein>
    <recommendedName>
        <fullName evidence="3">HD/PDEase domain-containing protein</fullName>
    </recommendedName>
</protein>
<evidence type="ECO:0008006" key="3">
    <source>
        <dbReference type="Google" id="ProtNLM"/>
    </source>
</evidence>
<evidence type="ECO:0000313" key="1">
    <source>
        <dbReference type="EMBL" id="NMC63544.1"/>
    </source>
</evidence>
<proteinExistence type="predicted"/>